<dbReference type="InterPro" id="IPR013324">
    <property type="entry name" value="RNA_pol_sigma_r3/r4-like"/>
</dbReference>
<dbReference type="GO" id="GO:0003677">
    <property type="term" value="F:DNA binding"/>
    <property type="evidence" value="ECO:0007669"/>
    <property type="project" value="InterPro"/>
</dbReference>
<dbReference type="NCBIfam" id="TIGR02937">
    <property type="entry name" value="sigma70-ECF"/>
    <property type="match status" value="1"/>
</dbReference>
<dbReference type="AlphaFoldDB" id="A0A090W9Z9"/>
<dbReference type="Pfam" id="PF04542">
    <property type="entry name" value="Sigma70_r2"/>
    <property type="match status" value="1"/>
</dbReference>
<sequence length="181" mass="21331">MVLKELINECKKHNRKAQKEIYDRFSGNLFASCLKYAPSYEEAQDVLQDTFIVVFNKIDQFKDDGSFEGWCRRIAVNTALQRYRKKKVFNLVNEDQIKDVQDEVEEIEDIDLNSLLNMVQQLPDRYRMVFSMYVLDGYSHKEIASMMEITEGTSKSNLARARQHLKEMINKWRINNNCNAS</sequence>
<dbReference type="PANTHER" id="PTHR43133">
    <property type="entry name" value="RNA POLYMERASE ECF-TYPE SIGMA FACTO"/>
    <property type="match status" value="1"/>
</dbReference>
<comment type="similarity">
    <text evidence="1">Belongs to the sigma-70 factor family. ECF subfamily.</text>
</comment>
<dbReference type="InterPro" id="IPR014284">
    <property type="entry name" value="RNA_pol_sigma-70_dom"/>
</dbReference>
<dbReference type="Pfam" id="PF08281">
    <property type="entry name" value="Sigma70_r4_2"/>
    <property type="match status" value="1"/>
</dbReference>
<accession>A0A090W9Z9</accession>
<dbReference type="Proteomes" id="UP000029647">
    <property type="component" value="Unassembled WGS sequence"/>
</dbReference>
<evidence type="ECO:0000256" key="4">
    <source>
        <dbReference type="ARBA" id="ARBA00023163"/>
    </source>
</evidence>
<dbReference type="GO" id="GO:0006352">
    <property type="term" value="P:DNA-templated transcription initiation"/>
    <property type="evidence" value="ECO:0007669"/>
    <property type="project" value="InterPro"/>
</dbReference>
<dbReference type="InterPro" id="IPR013249">
    <property type="entry name" value="RNA_pol_sigma70_r4_t2"/>
</dbReference>
<evidence type="ECO:0000259" key="5">
    <source>
        <dbReference type="Pfam" id="PF04542"/>
    </source>
</evidence>
<dbReference type="InterPro" id="IPR036388">
    <property type="entry name" value="WH-like_DNA-bd_sf"/>
</dbReference>
<keyword evidence="3" id="KW-0731">Sigma factor</keyword>
<evidence type="ECO:0000259" key="6">
    <source>
        <dbReference type="Pfam" id="PF08281"/>
    </source>
</evidence>
<dbReference type="SUPFAM" id="SSF88946">
    <property type="entry name" value="Sigma2 domain of RNA polymerase sigma factors"/>
    <property type="match status" value="1"/>
</dbReference>
<evidence type="ECO:0000313" key="8">
    <source>
        <dbReference type="Proteomes" id="UP000029647"/>
    </source>
</evidence>
<dbReference type="InterPro" id="IPR039425">
    <property type="entry name" value="RNA_pol_sigma-70-like"/>
</dbReference>
<dbReference type="Gene3D" id="1.10.10.10">
    <property type="entry name" value="Winged helix-like DNA-binding domain superfamily/Winged helix DNA-binding domain"/>
    <property type="match status" value="1"/>
</dbReference>
<dbReference type="InterPro" id="IPR007627">
    <property type="entry name" value="RNA_pol_sigma70_r2"/>
</dbReference>
<dbReference type="InterPro" id="IPR013325">
    <property type="entry name" value="RNA_pol_sigma_r2"/>
</dbReference>
<evidence type="ECO:0000256" key="3">
    <source>
        <dbReference type="ARBA" id="ARBA00023082"/>
    </source>
</evidence>
<feature type="domain" description="RNA polymerase sigma factor 70 region 4 type 2" evidence="6">
    <location>
        <begin position="113"/>
        <end position="165"/>
    </location>
</feature>
<name>A0A090W9Z9_NONUL</name>
<evidence type="ECO:0000313" key="7">
    <source>
        <dbReference type="EMBL" id="GAL73845.1"/>
    </source>
</evidence>
<dbReference type="PANTHER" id="PTHR43133:SF46">
    <property type="entry name" value="RNA POLYMERASE SIGMA-70 FACTOR ECF SUBFAMILY"/>
    <property type="match status" value="1"/>
</dbReference>
<dbReference type="SUPFAM" id="SSF88659">
    <property type="entry name" value="Sigma3 and sigma4 domains of RNA polymerase sigma factors"/>
    <property type="match status" value="1"/>
</dbReference>
<feature type="domain" description="RNA polymerase sigma-70 region 2" evidence="5">
    <location>
        <begin position="22"/>
        <end position="87"/>
    </location>
</feature>
<gene>
    <name evidence="7" type="ORF">JCM19275_2692</name>
</gene>
<evidence type="ECO:0000256" key="2">
    <source>
        <dbReference type="ARBA" id="ARBA00023015"/>
    </source>
</evidence>
<keyword evidence="2" id="KW-0805">Transcription regulation</keyword>
<protein>
    <submittedName>
        <fullName evidence="7">RNA polymerase ECF-type sigma factor</fullName>
    </submittedName>
</protein>
<dbReference type="GO" id="GO:0016987">
    <property type="term" value="F:sigma factor activity"/>
    <property type="evidence" value="ECO:0007669"/>
    <property type="project" value="UniProtKB-KW"/>
</dbReference>
<dbReference type="Gene3D" id="1.10.1740.10">
    <property type="match status" value="1"/>
</dbReference>
<evidence type="ECO:0000256" key="1">
    <source>
        <dbReference type="ARBA" id="ARBA00010641"/>
    </source>
</evidence>
<comment type="caution">
    <text evidence="7">The sequence shown here is derived from an EMBL/GenBank/DDBJ whole genome shotgun (WGS) entry which is preliminary data.</text>
</comment>
<dbReference type="CDD" id="cd06171">
    <property type="entry name" value="Sigma70_r4"/>
    <property type="match status" value="1"/>
</dbReference>
<dbReference type="EMBL" id="BBNT01000001">
    <property type="protein sequence ID" value="GAL73845.1"/>
    <property type="molecule type" value="Genomic_DNA"/>
</dbReference>
<organism evidence="7 8">
    <name type="scientific">Nonlabens ulvanivorans</name>
    <name type="common">Persicivirga ulvanivorans</name>
    <dbReference type="NCBI Taxonomy" id="906888"/>
    <lineage>
        <taxon>Bacteria</taxon>
        <taxon>Pseudomonadati</taxon>
        <taxon>Bacteroidota</taxon>
        <taxon>Flavobacteriia</taxon>
        <taxon>Flavobacteriales</taxon>
        <taxon>Flavobacteriaceae</taxon>
        <taxon>Nonlabens</taxon>
    </lineage>
</organism>
<proteinExistence type="inferred from homology"/>
<reference evidence="7 8" key="1">
    <citation type="journal article" date="2014" name="Genome Announc.">
        <title>Draft Genome Sequences of Marine Flavobacterium Nonlabens Strains NR17, NR24, NR27, NR32, NR33, and Ara13.</title>
        <authorList>
            <person name="Nakanishi M."/>
            <person name="Meirelles P."/>
            <person name="Suzuki R."/>
            <person name="Takatani N."/>
            <person name="Mino S."/>
            <person name="Suda W."/>
            <person name="Oshima K."/>
            <person name="Hattori M."/>
            <person name="Ohkuma M."/>
            <person name="Hosokawa M."/>
            <person name="Miyashita K."/>
            <person name="Thompson F.L."/>
            <person name="Niwa A."/>
            <person name="Sawabe T."/>
            <person name="Sawabe T."/>
        </authorList>
    </citation>
    <scope>NUCLEOTIDE SEQUENCE [LARGE SCALE GENOMIC DNA]</scope>
    <source>
        <strain evidence="8">JCM19275</strain>
    </source>
</reference>
<dbReference type="RefSeq" id="WP_042295084.1">
    <property type="nucleotide sequence ID" value="NZ_JBDUVK010000299.1"/>
</dbReference>
<keyword evidence="4" id="KW-0804">Transcription</keyword>